<dbReference type="EMBL" id="JACHLL010000002">
    <property type="protein sequence ID" value="MBB6341426.1"/>
    <property type="molecule type" value="Genomic_DNA"/>
</dbReference>
<evidence type="ECO:0000313" key="3">
    <source>
        <dbReference type="Proteomes" id="UP000557193"/>
    </source>
</evidence>
<dbReference type="Pfam" id="PF13185">
    <property type="entry name" value="GAF_2"/>
    <property type="match status" value="1"/>
</dbReference>
<accession>A0A7X0BTX7</accession>
<feature type="domain" description="GGDEF" evidence="1">
    <location>
        <begin position="209"/>
        <end position="341"/>
    </location>
</feature>
<dbReference type="NCBIfam" id="TIGR00254">
    <property type="entry name" value="GGDEF"/>
    <property type="match status" value="1"/>
</dbReference>
<dbReference type="Pfam" id="PF00990">
    <property type="entry name" value="GGDEF"/>
    <property type="match status" value="1"/>
</dbReference>
<comment type="caution">
    <text evidence="2">The sequence shown here is derived from an EMBL/GenBank/DDBJ whole genome shotgun (WGS) entry which is preliminary data.</text>
</comment>
<dbReference type="PANTHER" id="PTHR46663:SF2">
    <property type="entry name" value="GGDEF DOMAIN-CONTAINING PROTEIN"/>
    <property type="match status" value="1"/>
</dbReference>
<dbReference type="AlphaFoldDB" id="A0A7X0BTX7"/>
<dbReference type="SUPFAM" id="SSF55781">
    <property type="entry name" value="GAF domain-like"/>
    <property type="match status" value="1"/>
</dbReference>
<organism evidence="2 3">
    <name type="scientific">Pseudomonas fluvialis</name>
    <dbReference type="NCBI Taxonomy" id="1793966"/>
    <lineage>
        <taxon>Bacteria</taxon>
        <taxon>Pseudomonadati</taxon>
        <taxon>Pseudomonadota</taxon>
        <taxon>Gammaproteobacteria</taxon>
        <taxon>Pseudomonadales</taxon>
        <taxon>Pseudomonadaceae</taxon>
        <taxon>Pseudomonas</taxon>
    </lineage>
</organism>
<dbReference type="PANTHER" id="PTHR46663">
    <property type="entry name" value="DIGUANYLATE CYCLASE DGCT-RELATED"/>
    <property type="match status" value="1"/>
</dbReference>
<sequence>MNTPAEARLASREQLLAIIQIQSEIAKLGLDLSGVMELVVERCLTLVRAEGAAIELADGEEMVYRAASGMAAGQLGLRLNIHGSLTGLCVRSGEVLRCDDSETDERVDRIACRRVGVRSMLVLPLKYRESCVGVLKVMSPQPAAFGETAQSVLSLLTELLGAEMFFASKYTANDLFYRATHDELSGLANRALFLDRLRNRLAQARRDGDMAGVLMLDLDGLKPINDQLGHRAGDAAIRACAERLKAVVRQCDTAARLGGDEFAVLLQRVEGEAALQDSVRRLREAICKPFAFGQLELPLEISIGAALIPAEGSELEAVLDRADQAMYQDKRERKQRARVTT</sequence>
<dbReference type="Gene3D" id="3.30.450.40">
    <property type="match status" value="1"/>
</dbReference>
<dbReference type="Gene3D" id="3.30.70.270">
    <property type="match status" value="1"/>
</dbReference>
<dbReference type="InterPro" id="IPR000160">
    <property type="entry name" value="GGDEF_dom"/>
</dbReference>
<gene>
    <name evidence="2" type="ORF">HNP49_001583</name>
</gene>
<dbReference type="CDD" id="cd01949">
    <property type="entry name" value="GGDEF"/>
    <property type="match status" value="1"/>
</dbReference>
<dbReference type="Proteomes" id="UP000557193">
    <property type="component" value="Unassembled WGS sequence"/>
</dbReference>
<dbReference type="SMART" id="SM00065">
    <property type="entry name" value="GAF"/>
    <property type="match status" value="1"/>
</dbReference>
<dbReference type="PROSITE" id="PS50887">
    <property type="entry name" value="GGDEF"/>
    <property type="match status" value="1"/>
</dbReference>
<dbReference type="InterPro" id="IPR029787">
    <property type="entry name" value="Nucleotide_cyclase"/>
</dbReference>
<proteinExistence type="predicted"/>
<dbReference type="InterPro" id="IPR003018">
    <property type="entry name" value="GAF"/>
</dbReference>
<reference evidence="2 3" key="1">
    <citation type="submission" date="2020-08" db="EMBL/GenBank/DDBJ databases">
        <title>Functional genomics of gut bacteria from endangered species of beetles.</title>
        <authorList>
            <person name="Carlos-Shanley C."/>
        </authorList>
    </citation>
    <scope>NUCLEOTIDE SEQUENCE [LARGE SCALE GENOMIC DNA]</scope>
    <source>
        <strain evidence="2 3">S00202</strain>
    </source>
</reference>
<dbReference type="RefSeq" id="WP_184682134.1">
    <property type="nucleotide sequence ID" value="NZ_JACHLL010000002.1"/>
</dbReference>
<dbReference type="SUPFAM" id="SSF55073">
    <property type="entry name" value="Nucleotide cyclase"/>
    <property type="match status" value="1"/>
</dbReference>
<evidence type="ECO:0000313" key="2">
    <source>
        <dbReference type="EMBL" id="MBB6341426.1"/>
    </source>
</evidence>
<dbReference type="InterPro" id="IPR052163">
    <property type="entry name" value="DGC-Regulatory_Protein"/>
</dbReference>
<name>A0A7X0BTX7_9PSED</name>
<evidence type="ECO:0000259" key="1">
    <source>
        <dbReference type="PROSITE" id="PS50887"/>
    </source>
</evidence>
<dbReference type="InterPro" id="IPR043128">
    <property type="entry name" value="Rev_trsase/Diguanyl_cyclase"/>
</dbReference>
<keyword evidence="3" id="KW-1185">Reference proteome</keyword>
<dbReference type="InterPro" id="IPR029016">
    <property type="entry name" value="GAF-like_dom_sf"/>
</dbReference>
<dbReference type="SMART" id="SM00267">
    <property type="entry name" value="GGDEF"/>
    <property type="match status" value="1"/>
</dbReference>
<protein>
    <submittedName>
        <fullName evidence="2">Diguanylate cyclase (GGDEF)-like protein</fullName>
    </submittedName>
</protein>